<accession>A0ABN0XR05</accession>
<dbReference type="InterPro" id="IPR004027">
    <property type="entry name" value="SEC_C_motif"/>
</dbReference>
<organism evidence="1 2">
    <name type="scientific">Alkalibacterium iburiense</name>
    <dbReference type="NCBI Taxonomy" id="290589"/>
    <lineage>
        <taxon>Bacteria</taxon>
        <taxon>Bacillati</taxon>
        <taxon>Bacillota</taxon>
        <taxon>Bacilli</taxon>
        <taxon>Lactobacillales</taxon>
        <taxon>Carnobacteriaceae</taxon>
        <taxon>Alkalibacterium</taxon>
    </lineage>
</organism>
<keyword evidence="2" id="KW-1185">Reference proteome</keyword>
<dbReference type="Pfam" id="PF02810">
    <property type="entry name" value="SEC-C"/>
    <property type="match status" value="1"/>
</dbReference>
<evidence type="ECO:0000313" key="2">
    <source>
        <dbReference type="Proteomes" id="UP001501166"/>
    </source>
</evidence>
<dbReference type="Proteomes" id="UP001501166">
    <property type="component" value="Unassembled WGS sequence"/>
</dbReference>
<name>A0ABN0XR05_9LACT</name>
<sequence>MLDVVGERLDGLVLKGLPKEKTLEASLEAYTKPSLLKLAELNAFDVKKSWNKTQMIEVIADSIKNSLDECVSDFDEKQLETLKGIANETAEDTDLQSEGVASAVEKGLLYVAANEEDVSFSMPAEVAEKVSEVATKNEPVQAKADSVVKEDSRPIRTAPFSIRSRRKKKVQQRIVNKIGRNEPCPCGSGKKYKKCCLA</sequence>
<dbReference type="PANTHER" id="PTHR33747:SF1">
    <property type="entry name" value="ADENYLATE CYCLASE-ASSOCIATED CAP C-TERMINAL DOMAIN-CONTAINING PROTEIN"/>
    <property type="match status" value="1"/>
</dbReference>
<proteinExistence type="predicted"/>
<dbReference type="Gene3D" id="3.10.450.50">
    <property type="match status" value="1"/>
</dbReference>
<dbReference type="RefSeq" id="WP_343756721.1">
    <property type="nucleotide sequence ID" value="NZ_BAAACW010000152.1"/>
</dbReference>
<evidence type="ECO:0000313" key="1">
    <source>
        <dbReference type="EMBL" id="GAA0370662.1"/>
    </source>
</evidence>
<protein>
    <submittedName>
        <fullName evidence="1">Uncharacterized protein</fullName>
    </submittedName>
</protein>
<reference evidence="1 2" key="1">
    <citation type="journal article" date="2019" name="Int. J. Syst. Evol. Microbiol.">
        <title>The Global Catalogue of Microorganisms (GCM) 10K type strain sequencing project: providing services to taxonomists for standard genome sequencing and annotation.</title>
        <authorList>
            <consortium name="The Broad Institute Genomics Platform"/>
            <consortium name="The Broad Institute Genome Sequencing Center for Infectious Disease"/>
            <person name="Wu L."/>
            <person name="Ma J."/>
        </authorList>
    </citation>
    <scope>NUCLEOTIDE SEQUENCE [LARGE SCALE GENOMIC DNA]</scope>
    <source>
        <strain evidence="1 2">JCM 12662</strain>
    </source>
</reference>
<dbReference type="PANTHER" id="PTHR33747">
    <property type="entry name" value="UPF0225 PROTEIN SCO1677"/>
    <property type="match status" value="1"/>
</dbReference>
<gene>
    <name evidence="1" type="ORF">GCM10008932_22670</name>
</gene>
<dbReference type="EMBL" id="BAAACW010000152">
    <property type="protein sequence ID" value="GAA0370662.1"/>
    <property type="molecule type" value="Genomic_DNA"/>
</dbReference>
<dbReference type="SUPFAM" id="SSF103642">
    <property type="entry name" value="Sec-C motif"/>
    <property type="match status" value="1"/>
</dbReference>
<comment type="caution">
    <text evidence="1">The sequence shown here is derived from an EMBL/GenBank/DDBJ whole genome shotgun (WGS) entry which is preliminary data.</text>
</comment>